<name>A0A8J7HFS9_9CYAN</name>
<proteinExistence type="predicted"/>
<comment type="caution">
    <text evidence="1">The sequence shown here is derived from an EMBL/GenBank/DDBJ whole genome shotgun (WGS) entry which is preliminary data.</text>
</comment>
<sequence>MRIILFQSSSFLLKDLNKCTARAITFCKNAYWLAIALGLRRYGIYATTTNDVELRTQSNEAQLAFIKETRFSYTINWQQLYTLNKDF</sequence>
<reference evidence="1 2" key="1">
    <citation type="journal article" date="2021" name="Int. J. Syst. Evol. Microbiol.">
        <title>Amazonocrinis nigriterrae gen. nov., sp. nov., Atlanticothrix silvestris gen. nov., sp. nov. and Dendronalium phyllosphericum gen. nov., sp. nov., nostocacean cyanobacteria from Brazilian environments.</title>
        <authorList>
            <person name="Alvarenga D.O."/>
            <person name="Andreote A.P.D."/>
            <person name="Branco L.H.Z."/>
            <person name="Delbaje E."/>
            <person name="Cruz R.B."/>
            <person name="Varani A.M."/>
            <person name="Fiore M.F."/>
        </authorList>
    </citation>
    <scope>NUCLEOTIDE SEQUENCE [LARGE SCALE GENOMIC DNA]</scope>
    <source>
        <strain evidence="1 2">CENA357</strain>
    </source>
</reference>
<protein>
    <submittedName>
        <fullName evidence="1">Uncharacterized protein</fullName>
    </submittedName>
</protein>
<gene>
    <name evidence="1" type="ORF">I8751_03770</name>
</gene>
<dbReference type="EMBL" id="JAECZB010000004">
    <property type="protein sequence ID" value="MBH8551508.1"/>
    <property type="molecule type" value="Genomic_DNA"/>
</dbReference>
<dbReference type="AlphaFoldDB" id="A0A8J7HFS9"/>
<evidence type="ECO:0000313" key="2">
    <source>
        <dbReference type="Proteomes" id="UP000599391"/>
    </source>
</evidence>
<organism evidence="1 2">
    <name type="scientific">Atlanticothrix silvestris CENA357</name>
    <dbReference type="NCBI Taxonomy" id="1725252"/>
    <lineage>
        <taxon>Bacteria</taxon>
        <taxon>Bacillati</taxon>
        <taxon>Cyanobacteriota</taxon>
        <taxon>Cyanophyceae</taxon>
        <taxon>Nostocales</taxon>
        <taxon>Nodulariaceae</taxon>
        <taxon>Atlanticothrix</taxon>
        <taxon>Atlanticothrix silvestris</taxon>
    </lineage>
</organism>
<keyword evidence="2" id="KW-1185">Reference proteome</keyword>
<evidence type="ECO:0000313" key="1">
    <source>
        <dbReference type="EMBL" id="MBH8551508.1"/>
    </source>
</evidence>
<accession>A0A8J7HFS9</accession>
<dbReference type="RefSeq" id="WP_214437809.1">
    <property type="nucleotide sequence ID" value="NZ_JAECZB010000004.1"/>
</dbReference>
<dbReference type="Proteomes" id="UP000599391">
    <property type="component" value="Unassembled WGS sequence"/>
</dbReference>